<dbReference type="Proteomes" id="UP001497535">
    <property type="component" value="Unassembled WGS sequence"/>
</dbReference>
<proteinExistence type="predicted"/>
<dbReference type="EMBL" id="CAVMJV010000050">
    <property type="protein sequence ID" value="CAK5083287.1"/>
    <property type="molecule type" value="Genomic_DNA"/>
</dbReference>
<organism evidence="1 2">
    <name type="scientific">Meloidogyne enterolobii</name>
    <name type="common">Root-knot nematode worm</name>
    <name type="synonym">Meloidogyne mayaguensis</name>
    <dbReference type="NCBI Taxonomy" id="390850"/>
    <lineage>
        <taxon>Eukaryota</taxon>
        <taxon>Metazoa</taxon>
        <taxon>Ecdysozoa</taxon>
        <taxon>Nematoda</taxon>
        <taxon>Chromadorea</taxon>
        <taxon>Rhabditida</taxon>
        <taxon>Tylenchina</taxon>
        <taxon>Tylenchomorpha</taxon>
        <taxon>Tylenchoidea</taxon>
        <taxon>Meloidogynidae</taxon>
        <taxon>Meloidogyninae</taxon>
        <taxon>Meloidogyne</taxon>
    </lineage>
</organism>
<evidence type="ECO:0000313" key="1">
    <source>
        <dbReference type="EMBL" id="CAK5083287.1"/>
    </source>
</evidence>
<name>A0ACB0ZY12_MELEN</name>
<protein>
    <submittedName>
        <fullName evidence="1">Uncharacterized protein</fullName>
    </submittedName>
</protein>
<reference evidence="1" key="1">
    <citation type="submission" date="2023-11" db="EMBL/GenBank/DDBJ databases">
        <authorList>
            <person name="Poullet M."/>
        </authorList>
    </citation>
    <scope>NUCLEOTIDE SEQUENCE</scope>
    <source>
        <strain evidence="1">E1834</strain>
    </source>
</reference>
<comment type="caution">
    <text evidence="1">The sequence shown here is derived from an EMBL/GenBank/DDBJ whole genome shotgun (WGS) entry which is preliminary data.</text>
</comment>
<accession>A0ACB0ZY12</accession>
<evidence type="ECO:0000313" key="2">
    <source>
        <dbReference type="Proteomes" id="UP001497535"/>
    </source>
</evidence>
<sequence length="64" mass="7035">MLVNVLRDVFVGLQEENDGVIGVPHPSEMLQATTPPFQITSHSIIGVCFSILLTTLKIILWTNS</sequence>
<keyword evidence="2" id="KW-1185">Reference proteome</keyword>
<gene>
    <name evidence="1" type="ORF">MENTE1834_LOCUS30614</name>
</gene>